<dbReference type="InterPro" id="IPR007421">
    <property type="entry name" value="Schlafen_AlbA_2_dom"/>
</dbReference>
<dbReference type="EMBL" id="FWEV01000097">
    <property type="protein sequence ID" value="SLM29543.1"/>
    <property type="molecule type" value="Genomic_DNA"/>
</dbReference>
<sequence length="613" mass="70593">MISKEDLIKRLKKYEWNDFECKKAQRGVPEDAYKTVSAFANTTGGYLVFGVKDEKGNLDIVGVLDVDKVQNDFLSTLRGGKLNRIIAVQEDKIEHDGNTLLTFFVPEANRNEKPVYLKGDIRQSYIRRGAGDEQCTQNEIEQFIRDASQERYDSQVMYQINADKCFDENTVSWYRDLFNRHQPDRHAALNHIEFLHEWGFISEDQNKIYPTRAGVLLFGKAMYVRQILPRPVLDYQRIDFDFHDWMPEKRWHDRVVFEENIFQTWMGLFGKYMRVADRPFSVDSETLRRNDDPPDYISFRESAINLLIHQDYGDHTRKPSIRLFKDRTIFWNPGDAFATFDELLSPKEKEVRNPSIVSAFRRIGLSDQAGTGIRTIYRNWHALGHVPPKISNNKSGKDFQIALLKQILLSEEQILIQSRIGAHLSEEQAAVFAFACRSESLTITIQNIKAITAKRNSECEAIADHLVVQSLLHKFSSGLYSVAEHLKPIIKRVLFPENEDENIDSTASVQVKSYSAGNIVDSSAQVNKITDTQKDILDYCEVARSLTELLEKAGFTNRGYFKKNHINPLINSGLLAMTKPDKPRAKNQKYILTEPGLQLVLLWKKESAQVEDK</sequence>
<evidence type="ECO:0000313" key="3">
    <source>
        <dbReference type="EMBL" id="SLM29543.1"/>
    </source>
</evidence>
<dbReference type="Pfam" id="PF21247">
    <property type="entry name" value="Fic-like_C"/>
    <property type="match status" value="1"/>
</dbReference>
<dbReference type="AlphaFoldDB" id="A0A1W1HAS5"/>
<accession>A0A1W1HAS5</accession>
<evidence type="ECO:0000259" key="1">
    <source>
        <dbReference type="Pfam" id="PF04326"/>
    </source>
</evidence>
<feature type="domain" description="Schlafen AlbA-2" evidence="1">
    <location>
        <begin position="15"/>
        <end position="135"/>
    </location>
</feature>
<dbReference type="PANTHER" id="PTHR30595:SF6">
    <property type="entry name" value="SCHLAFEN ALBA-2 DOMAIN-CONTAINING PROTEIN"/>
    <property type="match status" value="1"/>
</dbReference>
<gene>
    <name evidence="3" type="ORF">MTBBW1_1860033</name>
</gene>
<protein>
    <submittedName>
        <fullName evidence="3">Putative transcriptional regulator</fullName>
    </submittedName>
</protein>
<name>A0A1W1HAS5_9BACT</name>
<feature type="domain" description="Filamentation induced by cAMP protein Fic-like C-terminal" evidence="2">
    <location>
        <begin position="544"/>
        <end position="593"/>
    </location>
</feature>
<dbReference type="PANTHER" id="PTHR30595">
    <property type="entry name" value="GLPR-RELATED TRANSCRIPTIONAL REPRESSOR"/>
    <property type="match status" value="1"/>
</dbReference>
<dbReference type="Gene3D" id="3.30.565.60">
    <property type="match status" value="1"/>
</dbReference>
<dbReference type="InterPro" id="IPR038461">
    <property type="entry name" value="Schlafen_AlbA_2_dom_sf"/>
</dbReference>
<evidence type="ECO:0000313" key="4">
    <source>
        <dbReference type="Proteomes" id="UP000191931"/>
    </source>
</evidence>
<dbReference type="Gene3D" id="3.30.950.30">
    <property type="entry name" value="Schlafen, AAA domain"/>
    <property type="match status" value="1"/>
</dbReference>
<evidence type="ECO:0000259" key="2">
    <source>
        <dbReference type="Pfam" id="PF21247"/>
    </source>
</evidence>
<dbReference type="RefSeq" id="WP_087881809.1">
    <property type="nucleotide sequence ID" value="NZ_LT828554.1"/>
</dbReference>
<dbReference type="Proteomes" id="UP000191931">
    <property type="component" value="Unassembled WGS sequence"/>
</dbReference>
<dbReference type="Pfam" id="PF13749">
    <property type="entry name" value="HATPase_c_4"/>
    <property type="match status" value="1"/>
</dbReference>
<dbReference type="Pfam" id="PF04326">
    <property type="entry name" value="SLFN_AlbA_2"/>
    <property type="match status" value="1"/>
</dbReference>
<proteinExistence type="predicted"/>
<dbReference type="InterPro" id="IPR038475">
    <property type="entry name" value="RecG_C_sf"/>
</dbReference>
<reference evidence="3 4" key="1">
    <citation type="submission" date="2017-03" db="EMBL/GenBank/DDBJ databases">
        <authorList>
            <person name="Afonso C.L."/>
            <person name="Miller P.J."/>
            <person name="Scott M.A."/>
            <person name="Spackman E."/>
            <person name="Goraichik I."/>
            <person name="Dimitrov K.M."/>
            <person name="Suarez D.L."/>
            <person name="Swayne D.E."/>
        </authorList>
    </citation>
    <scope>NUCLEOTIDE SEQUENCE [LARGE SCALE GENOMIC DNA]</scope>
    <source>
        <strain evidence="3">PRJEB14757</strain>
    </source>
</reference>
<dbReference type="OrthoDB" id="9798761at2"/>
<organism evidence="3 4">
    <name type="scientific">Desulfamplus magnetovallimortis</name>
    <dbReference type="NCBI Taxonomy" id="1246637"/>
    <lineage>
        <taxon>Bacteria</taxon>
        <taxon>Pseudomonadati</taxon>
        <taxon>Thermodesulfobacteriota</taxon>
        <taxon>Desulfobacteria</taxon>
        <taxon>Desulfobacterales</taxon>
        <taxon>Desulfobacteraceae</taxon>
        <taxon>Desulfamplus</taxon>
    </lineage>
</organism>
<dbReference type="InterPro" id="IPR049514">
    <property type="entry name" value="Fic-like_C"/>
</dbReference>
<keyword evidence="4" id="KW-1185">Reference proteome</keyword>
<dbReference type="STRING" id="1246637.MTBBW1_1860033"/>